<keyword evidence="1" id="KW-0812">Transmembrane</keyword>
<dbReference type="GO" id="GO:0043531">
    <property type="term" value="F:ADP binding"/>
    <property type="evidence" value="ECO:0007669"/>
    <property type="project" value="InterPro"/>
</dbReference>
<dbReference type="SUPFAM" id="SSF52540">
    <property type="entry name" value="P-loop containing nucleoside triphosphate hydrolases"/>
    <property type="match status" value="1"/>
</dbReference>
<dbReference type="InterPro" id="IPR027417">
    <property type="entry name" value="P-loop_NTPase"/>
</dbReference>
<dbReference type="HOGENOM" id="CLU_318010_0_0_10"/>
<dbReference type="AlphaFoldDB" id="A1BIB3"/>
<evidence type="ECO:0000256" key="1">
    <source>
        <dbReference type="SAM" id="Phobius"/>
    </source>
</evidence>
<reference evidence="3 4" key="1">
    <citation type="submission" date="2006-12" db="EMBL/GenBank/DDBJ databases">
        <title>Complete sequence of Chlorobium phaeobacteroides DSM 266.</title>
        <authorList>
            <consortium name="US DOE Joint Genome Institute"/>
            <person name="Copeland A."/>
            <person name="Lucas S."/>
            <person name="Lapidus A."/>
            <person name="Barry K."/>
            <person name="Detter J.C."/>
            <person name="Glavina del Rio T."/>
            <person name="Hammon N."/>
            <person name="Israni S."/>
            <person name="Pitluck S."/>
            <person name="Goltsman E."/>
            <person name="Schmutz J."/>
            <person name="Larimer F."/>
            <person name="Land M."/>
            <person name="Hauser L."/>
            <person name="Mikhailova N."/>
            <person name="Li T."/>
            <person name="Overmann J."/>
            <person name="Bryant D.A."/>
            <person name="Richardson P."/>
        </authorList>
    </citation>
    <scope>NUCLEOTIDE SEQUENCE [LARGE SCALE GENOMIC DNA]</scope>
    <source>
        <strain evidence="3 4">DSM 266</strain>
    </source>
</reference>
<proteinExistence type="predicted"/>
<evidence type="ECO:0000313" key="4">
    <source>
        <dbReference type="Proteomes" id="UP000008701"/>
    </source>
</evidence>
<protein>
    <submittedName>
        <fullName evidence="3">Tetratricopeptide TPR_3</fullName>
    </submittedName>
</protein>
<dbReference type="Pfam" id="PF00931">
    <property type="entry name" value="NB-ARC"/>
    <property type="match status" value="1"/>
</dbReference>
<dbReference type="Proteomes" id="UP000008701">
    <property type="component" value="Chromosome"/>
</dbReference>
<dbReference type="KEGG" id="cph:Cpha266_2135"/>
<feature type="transmembrane region" description="Helical" evidence="1">
    <location>
        <begin position="535"/>
        <end position="556"/>
    </location>
</feature>
<evidence type="ECO:0000259" key="2">
    <source>
        <dbReference type="Pfam" id="PF00931"/>
    </source>
</evidence>
<evidence type="ECO:0000313" key="3">
    <source>
        <dbReference type="EMBL" id="ABL66140.1"/>
    </source>
</evidence>
<feature type="domain" description="NB-ARC" evidence="2">
    <location>
        <begin position="599"/>
        <end position="720"/>
    </location>
</feature>
<dbReference type="OrthoDB" id="9816582at2"/>
<name>A1BIB3_CHLPD</name>
<dbReference type="InterPro" id="IPR002182">
    <property type="entry name" value="NB-ARC"/>
</dbReference>
<keyword evidence="1" id="KW-1133">Transmembrane helix</keyword>
<feature type="transmembrane region" description="Helical" evidence="1">
    <location>
        <begin position="499"/>
        <end position="523"/>
    </location>
</feature>
<organism evidence="3 4">
    <name type="scientific">Chlorobium phaeobacteroides (strain DSM 266 / SMG 266 / 2430)</name>
    <dbReference type="NCBI Taxonomy" id="290317"/>
    <lineage>
        <taxon>Bacteria</taxon>
        <taxon>Pseudomonadati</taxon>
        <taxon>Chlorobiota</taxon>
        <taxon>Chlorobiia</taxon>
        <taxon>Chlorobiales</taxon>
        <taxon>Chlorobiaceae</taxon>
        <taxon>Chlorobium/Pelodictyon group</taxon>
        <taxon>Chlorobium</taxon>
    </lineage>
</organism>
<dbReference type="EMBL" id="CP000492">
    <property type="protein sequence ID" value="ABL66140.1"/>
    <property type="molecule type" value="Genomic_DNA"/>
</dbReference>
<gene>
    <name evidence="3" type="ordered locus">Cpha266_2135</name>
</gene>
<dbReference type="RefSeq" id="WP_011745939.1">
    <property type="nucleotide sequence ID" value="NC_008639.1"/>
</dbReference>
<keyword evidence="1" id="KW-0472">Membrane</keyword>
<accession>A1BIB3</accession>
<keyword evidence="4" id="KW-1185">Reference proteome</keyword>
<sequence>MNKFIDHFVRVVFFILFLFISNLSVSYARVIKNIQGKNFEVIDSVAVKHMDLIELILKTESMDDNERQYWLDVLPYMTKAQVDRLYHILEKERTALFDLEKKYQDALKAINNKYMGKYLKIKYDQHSKLSKKPLFFVEKIDCEGNKFVIKKYSNNKNIDSRIFIGLSELNDLYYDKLLSAGDKFNILIFIQYIINDYNEYAHIYERDDIMKLFKITFHIAFDFDDLKILDDMLLMMKKDKDTFSDIEKNYYLYKYHVFKKEHSKALGVIEKVFDGLIDNKNMTKIWINDCLYIPHIMLGEMYGKNSAFNEMVIKKYIKLILSSPGGLDYSVKKGDVQSRLILLDIFRKIYADMFTDKEKIMVDNYLKKKIDEKSYFKNSRDSEWYYILNQAYFKGDIGKLYNDHKKNILEKKQRGYMLDGVIIESGVFYAFKLYEQKKYTEALNILDDLKIIGESVKSPAKGYVEKYLAEALNIKIQEKLSFTGQLTSLMNSFFALNSAYITSILSFLIFVIIYLLYIIFPYWDLFQIKVLNDYIFNKIIFLPATPLIITRILRYLENKSYPLIPFIPYDYRLNKYEFQACYIPISLIDSDQYVHSSVFENITSKNASIVTLYGEGGMGKTLTAQKVCFDLSKKGYLPVFLEEKILGEDIDENKLEMLIGSFYKNKRLIETLSKMAFSKYVFVIDDIMSKNTYSIIMKIRAIQQKAIFILTTRNEEIIEKSDFSVQLNSSNVDFGKYIKTGMGDRIKAYESFVMQIKNTLLISIIIKNDIDLTDIIRNKPSGLDMERIILKKYIDYQIELICKKYNPDLKINYSTYLLKKTLCYLAHSVSQSLPVNNCLCEMDKNQKNDQYYRDIMNLDNNKQKNNLQILDSMQNSAIVYIDSSNNIKFTHDLIGKYMLETCEKNNIQNLVTNDN</sequence>
<dbReference type="Gene3D" id="3.40.50.300">
    <property type="entry name" value="P-loop containing nucleotide triphosphate hydrolases"/>
    <property type="match status" value="1"/>
</dbReference>